<dbReference type="AlphaFoldDB" id="A0A5C3PPZ5"/>
<evidence type="ECO:0000313" key="2">
    <source>
        <dbReference type="Proteomes" id="UP000308197"/>
    </source>
</evidence>
<organism evidence="1 2">
    <name type="scientific">Polyporus arcularius HHB13444</name>
    <dbReference type="NCBI Taxonomy" id="1314778"/>
    <lineage>
        <taxon>Eukaryota</taxon>
        <taxon>Fungi</taxon>
        <taxon>Dikarya</taxon>
        <taxon>Basidiomycota</taxon>
        <taxon>Agaricomycotina</taxon>
        <taxon>Agaricomycetes</taxon>
        <taxon>Polyporales</taxon>
        <taxon>Polyporaceae</taxon>
        <taxon>Polyporus</taxon>
    </lineage>
</organism>
<dbReference type="InParanoid" id="A0A5C3PPZ5"/>
<dbReference type="InterPro" id="IPR032675">
    <property type="entry name" value="LRR_dom_sf"/>
</dbReference>
<dbReference type="EMBL" id="ML211048">
    <property type="protein sequence ID" value="TFK90370.1"/>
    <property type="molecule type" value="Genomic_DNA"/>
</dbReference>
<dbReference type="CDD" id="cd09917">
    <property type="entry name" value="F-box_SF"/>
    <property type="match status" value="1"/>
</dbReference>
<evidence type="ECO:0000313" key="1">
    <source>
        <dbReference type="EMBL" id="TFK90370.1"/>
    </source>
</evidence>
<keyword evidence="2" id="KW-1185">Reference proteome</keyword>
<dbReference type="SUPFAM" id="SSF81383">
    <property type="entry name" value="F-box domain"/>
    <property type="match status" value="1"/>
</dbReference>
<dbReference type="InterPro" id="IPR036047">
    <property type="entry name" value="F-box-like_dom_sf"/>
</dbReference>
<proteinExistence type="predicted"/>
<evidence type="ECO:0008006" key="3">
    <source>
        <dbReference type="Google" id="ProtNLM"/>
    </source>
</evidence>
<sequence>MPAAREGPTTRSRRAASARLRAATLDLDTLQIIFSFLPRADLLSVSCTSRFVREWAIKELLRRPVSLKYPSSFESWCRFVLAGKDRPAYVRDLSIYLEVYGSISKKRGKLLLRFLQRATRLQRLFLGEAILNADPGISAAISHVPALESFEMQFFYGDANAQETVSGILAAMKSPLKFLSLHVAFHCMRNGTELELWNYNIPGMLSPHQEHLEVLHLGSPDERILAVCYPNLRKLQIPMTESQPRPASLFGAFPNLRHLCLRPDPLGDNHFREVPADRYPALRHSRVSEQSGGRVWASLDTLRGQLMQLYVFGLTCPVRRLEIERYLASKHAAAMDVVECACPQKLVLGLNCWTSVSAMISEPSLIIPASPDRPHVTHLTIKILRSSPAPSTPDLLHDLVLLLQNSKVEYLRLAIGGAYMSEEDLEDYWTVNECPREDVRDLDLQLLRDGLVGAATALRVLVFTVRNRGETVWAVDRSSPLAVTTTVTEVDPVVARELIRREEE</sequence>
<dbReference type="Proteomes" id="UP000308197">
    <property type="component" value="Unassembled WGS sequence"/>
</dbReference>
<accession>A0A5C3PPZ5</accession>
<dbReference type="Gene3D" id="3.80.10.10">
    <property type="entry name" value="Ribonuclease Inhibitor"/>
    <property type="match status" value="1"/>
</dbReference>
<gene>
    <name evidence="1" type="ORF">K466DRAFT_390788</name>
</gene>
<dbReference type="SUPFAM" id="SSF52047">
    <property type="entry name" value="RNI-like"/>
    <property type="match status" value="1"/>
</dbReference>
<name>A0A5C3PPZ5_9APHY</name>
<reference evidence="1 2" key="1">
    <citation type="journal article" date="2019" name="Nat. Ecol. Evol.">
        <title>Megaphylogeny resolves global patterns of mushroom evolution.</title>
        <authorList>
            <person name="Varga T."/>
            <person name="Krizsan K."/>
            <person name="Foldi C."/>
            <person name="Dima B."/>
            <person name="Sanchez-Garcia M."/>
            <person name="Sanchez-Ramirez S."/>
            <person name="Szollosi G.J."/>
            <person name="Szarkandi J.G."/>
            <person name="Papp V."/>
            <person name="Albert L."/>
            <person name="Andreopoulos W."/>
            <person name="Angelini C."/>
            <person name="Antonin V."/>
            <person name="Barry K.W."/>
            <person name="Bougher N.L."/>
            <person name="Buchanan P."/>
            <person name="Buyck B."/>
            <person name="Bense V."/>
            <person name="Catcheside P."/>
            <person name="Chovatia M."/>
            <person name="Cooper J."/>
            <person name="Damon W."/>
            <person name="Desjardin D."/>
            <person name="Finy P."/>
            <person name="Geml J."/>
            <person name="Haridas S."/>
            <person name="Hughes K."/>
            <person name="Justo A."/>
            <person name="Karasinski D."/>
            <person name="Kautmanova I."/>
            <person name="Kiss B."/>
            <person name="Kocsube S."/>
            <person name="Kotiranta H."/>
            <person name="LaButti K.M."/>
            <person name="Lechner B.E."/>
            <person name="Liimatainen K."/>
            <person name="Lipzen A."/>
            <person name="Lukacs Z."/>
            <person name="Mihaltcheva S."/>
            <person name="Morgado L.N."/>
            <person name="Niskanen T."/>
            <person name="Noordeloos M.E."/>
            <person name="Ohm R.A."/>
            <person name="Ortiz-Santana B."/>
            <person name="Ovrebo C."/>
            <person name="Racz N."/>
            <person name="Riley R."/>
            <person name="Savchenko A."/>
            <person name="Shiryaev A."/>
            <person name="Soop K."/>
            <person name="Spirin V."/>
            <person name="Szebenyi C."/>
            <person name="Tomsovsky M."/>
            <person name="Tulloss R.E."/>
            <person name="Uehling J."/>
            <person name="Grigoriev I.V."/>
            <person name="Vagvolgyi C."/>
            <person name="Papp T."/>
            <person name="Martin F.M."/>
            <person name="Miettinen O."/>
            <person name="Hibbett D.S."/>
            <person name="Nagy L.G."/>
        </authorList>
    </citation>
    <scope>NUCLEOTIDE SEQUENCE [LARGE SCALE GENOMIC DNA]</scope>
    <source>
        <strain evidence="1 2">HHB13444</strain>
    </source>
</reference>
<protein>
    <recommendedName>
        <fullName evidence="3">F-box domain-containing protein</fullName>
    </recommendedName>
</protein>